<dbReference type="Gene3D" id="3.30.70.1320">
    <property type="entry name" value="Multidrug efflux transporter AcrB pore domain like"/>
    <property type="match status" value="1"/>
</dbReference>
<evidence type="ECO:0000256" key="5">
    <source>
        <dbReference type="ARBA" id="ARBA00022692"/>
    </source>
</evidence>
<evidence type="ECO:0000313" key="9">
    <source>
        <dbReference type="EMBL" id="QJW98118.1"/>
    </source>
</evidence>
<dbReference type="Gene3D" id="3.30.2090.10">
    <property type="entry name" value="Multidrug efflux transporter AcrB TolC docking domain, DN and DC subdomains"/>
    <property type="match status" value="2"/>
</dbReference>
<feature type="transmembrane region" description="Helical" evidence="8">
    <location>
        <begin position="1089"/>
        <end position="1111"/>
    </location>
</feature>
<evidence type="ECO:0000256" key="8">
    <source>
        <dbReference type="SAM" id="Phobius"/>
    </source>
</evidence>
<protein>
    <submittedName>
        <fullName evidence="9">RND efflux system, inner membrane transporter</fullName>
    </submittedName>
</protein>
<dbReference type="Proteomes" id="UP000503447">
    <property type="component" value="Chromosome"/>
</dbReference>
<evidence type="ECO:0000256" key="6">
    <source>
        <dbReference type="ARBA" id="ARBA00022989"/>
    </source>
</evidence>
<feature type="transmembrane region" description="Helical" evidence="8">
    <location>
        <begin position="480"/>
        <end position="504"/>
    </location>
</feature>
<keyword evidence="7 8" id="KW-0472">Membrane</keyword>
<name>A0A6M5YW14_9BACT</name>
<dbReference type="InterPro" id="IPR027463">
    <property type="entry name" value="AcrB_DN_DC_subdom"/>
</dbReference>
<evidence type="ECO:0000313" key="10">
    <source>
        <dbReference type="Proteomes" id="UP000503447"/>
    </source>
</evidence>
<dbReference type="AlphaFoldDB" id="A0A6M5YW14"/>
<feature type="transmembrane region" description="Helical" evidence="8">
    <location>
        <begin position="516"/>
        <end position="536"/>
    </location>
</feature>
<dbReference type="GO" id="GO:0042910">
    <property type="term" value="F:xenobiotic transmembrane transporter activity"/>
    <property type="evidence" value="ECO:0007669"/>
    <property type="project" value="TreeGrafter"/>
</dbReference>
<evidence type="ECO:0000256" key="3">
    <source>
        <dbReference type="ARBA" id="ARBA00022475"/>
    </source>
</evidence>
<dbReference type="RefSeq" id="WP_171473361.1">
    <property type="nucleotide sequence ID" value="NZ_CP053452.2"/>
</dbReference>
<dbReference type="FunFam" id="3.30.70.1430:FF:000001">
    <property type="entry name" value="Efflux pump membrane transporter"/>
    <property type="match status" value="1"/>
</dbReference>
<sequence length="1198" mass="129287">MIARTFIDRPIFAAVLSILITLAGALAVTGLPISQYPKVTPPTIQIDCNYPGASAQVVSETIASPIEQQVNGVEDMLYMSSQCTSDGSYSLTVTFKPDSDLNLGQVRVQNRVNLAMPQLPAVVRQTSITVRKRSPELLMTIGIFSPPEPGEPLGRYNQTHLSNYAVLHLKEELQRLRGISDVTIFGQRDYSIRVWLDSERMAVRGLTAGDIVKALQQQNLPFAAGQVGQPPSATGQPLQFTLSAVGRLVEVGEFEQIVVKRGDRGQLVKLKDVARIELGAKSFDVSNLFDDKPTVGLAIFILPDANALEVAAAVKAHMERMSKDFPPGIRYELGYDTSPFIRESIFEVIKSLRDAVALVAIVVLVFLQTWRAALIPLAAVPVAIVGTFAAMALAGFSINNLTLFGLVLAVGIVVDDAIVVVEAVQHQLEHGYTPHEATVRAMDQVSGPIVAVGVVLSMVFIPCAFLSGIVGAFFRQFALTIAISTVISTFNSLTLSPALCALLLKAPADPNRQVGLFGRLSNALFYPLTFGGRLFNRAFDWTNARYVKLVSLSLRVPVLVLAGYGAIVAAGVAGFQTMPTGFIPQQDKGYMILSVSLPDAASAERTLAVMSRASRIALGTEVEVPAEEGEEGAYLVEKPGRPAAWFRKVKPIKHVNAVAGNSFVLSSYGSNFGSMFIILDDFENRRARAAGADELAKVLRARFSAGCPEAQVQVFGAPAVSGLGRAGGFRIMIEDRGSVGADMLQAQTEAFIEKANQQKQVVGLFTVFRTNSPQLVVNLDNNACAQRQVDVGDVYETLQGTMGAEYVNDFNRFGRTWQVNIQAEGRFRDQIEDVRRLKVRNKRGEMVPLGTLLEVKEKSAPLVITRYNMYPAAPINGNVSPGTSTGEAIALLEKLADQQLPDRMSYEWTELTFMEKMARNTGAQVFGLSVVFVFLILAALYESWALPMAVILVVPVCVACSLGAVWLTDPGSLVQTLAGLDLIPGLALGKPPPADWLPAEGRGVTGPFWFRVGYWVDERLVATVTRQLFAAGISKQDVNIFTQVGFVVLIGLACKNAILIVEFAKAAHEAGADARTAVLEACKLRFRPIMMTSVAFMLGVVPLAVATGAGAEMRQALGVAVLGGMMGVTVFGVFLTPVFFLLVNRVTNATFAHHRWVAAASGACFFVLRLKFLRPVAAGLRKAATNGLRKATRNKFGA</sequence>
<feature type="transmembrane region" description="Helical" evidence="8">
    <location>
        <begin position="374"/>
        <end position="396"/>
    </location>
</feature>
<dbReference type="FunFam" id="1.20.1640.10:FF:000001">
    <property type="entry name" value="Efflux pump membrane transporter"/>
    <property type="match status" value="1"/>
</dbReference>
<dbReference type="Gene3D" id="1.20.1640.10">
    <property type="entry name" value="Multidrug efflux transporter AcrB transmembrane domain"/>
    <property type="match status" value="3"/>
</dbReference>
<dbReference type="SUPFAM" id="SSF82693">
    <property type="entry name" value="Multidrug efflux transporter AcrB pore domain, PN1, PN2, PC1 and PC2 subdomains"/>
    <property type="match status" value="4"/>
</dbReference>
<keyword evidence="2" id="KW-0813">Transport</keyword>
<evidence type="ECO:0000256" key="7">
    <source>
        <dbReference type="ARBA" id="ARBA00023136"/>
    </source>
</evidence>
<keyword evidence="3" id="KW-1003">Cell membrane</keyword>
<feature type="transmembrane region" description="Helical" evidence="8">
    <location>
        <begin position="402"/>
        <end position="424"/>
    </location>
</feature>
<dbReference type="GO" id="GO:0005886">
    <property type="term" value="C:plasma membrane"/>
    <property type="evidence" value="ECO:0007669"/>
    <property type="project" value="UniProtKB-SubCell"/>
</dbReference>
<comment type="subcellular location">
    <subcellularLocation>
        <location evidence="1">Cell inner membrane</location>
        <topology evidence="1">Multi-pass membrane protein</topology>
    </subcellularLocation>
</comment>
<dbReference type="Gene3D" id="3.30.70.1430">
    <property type="entry name" value="Multidrug efflux transporter AcrB pore domain"/>
    <property type="match status" value="2"/>
</dbReference>
<keyword evidence="4" id="KW-0997">Cell inner membrane</keyword>
<evidence type="ECO:0000256" key="1">
    <source>
        <dbReference type="ARBA" id="ARBA00004429"/>
    </source>
</evidence>
<feature type="transmembrane region" description="Helical" evidence="8">
    <location>
        <begin position="445"/>
        <end position="474"/>
    </location>
</feature>
<feature type="transmembrane region" description="Helical" evidence="8">
    <location>
        <begin position="1117"/>
        <end position="1143"/>
    </location>
</feature>
<organism evidence="9 10">
    <name type="scientific">Frigoriglobus tundricola</name>
    <dbReference type="NCBI Taxonomy" id="2774151"/>
    <lineage>
        <taxon>Bacteria</taxon>
        <taxon>Pseudomonadati</taxon>
        <taxon>Planctomycetota</taxon>
        <taxon>Planctomycetia</taxon>
        <taxon>Gemmatales</taxon>
        <taxon>Gemmataceae</taxon>
        <taxon>Frigoriglobus</taxon>
    </lineage>
</organism>
<keyword evidence="5 8" id="KW-0812">Transmembrane</keyword>
<dbReference type="PANTHER" id="PTHR32063">
    <property type="match status" value="1"/>
</dbReference>
<keyword evidence="10" id="KW-1185">Reference proteome</keyword>
<dbReference type="SUPFAM" id="SSF82866">
    <property type="entry name" value="Multidrug efflux transporter AcrB transmembrane domain"/>
    <property type="match status" value="3"/>
</dbReference>
<dbReference type="PANTHER" id="PTHR32063:SF11">
    <property type="entry name" value="CATION OR DRUG EFFLUX SYSTEM PROTEIN"/>
    <property type="match status" value="1"/>
</dbReference>
<dbReference type="InterPro" id="IPR001036">
    <property type="entry name" value="Acrflvin-R"/>
</dbReference>
<dbReference type="EMBL" id="CP053452">
    <property type="protein sequence ID" value="QJW98118.1"/>
    <property type="molecule type" value="Genomic_DNA"/>
</dbReference>
<feature type="transmembrane region" description="Helical" evidence="8">
    <location>
        <begin position="947"/>
        <end position="967"/>
    </location>
</feature>
<dbReference type="Pfam" id="PF00873">
    <property type="entry name" value="ACR_tran"/>
    <property type="match status" value="3"/>
</dbReference>
<accession>A0A6M5YW14</accession>
<dbReference type="PRINTS" id="PR00702">
    <property type="entry name" value="ACRIFLAVINRP"/>
</dbReference>
<evidence type="ECO:0000256" key="2">
    <source>
        <dbReference type="ARBA" id="ARBA00022448"/>
    </source>
</evidence>
<keyword evidence="6 8" id="KW-1133">Transmembrane helix</keyword>
<dbReference type="SUPFAM" id="SSF82714">
    <property type="entry name" value="Multidrug efflux transporter AcrB TolC docking domain, DN and DC subdomains"/>
    <property type="match status" value="2"/>
</dbReference>
<gene>
    <name evidence="9" type="ORF">FTUN_5698</name>
</gene>
<evidence type="ECO:0000256" key="4">
    <source>
        <dbReference type="ARBA" id="ARBA00022519"/>
    </source>
</evidence>
<dbReference type="Gene3D" id="3.30.70.1440">
    <property type="entry name" value="Multidrug efflux transporter AcrB pore domain"/>
    <property type="match status" value="1"/>
</dbReference>
<dbReference type="KEGG" id="ftj:FTUN_5698"/>
<feature type="transmembrane region" description="Helical" evidence="8">
    <location>
        <begin position="923"/>
        <end position="941"/>
    </location>
</feature>
<feature type="transmembrane region" description="Helical" evidence="8">
    <location>
        <begin position="556"/>
        <end position="575"/>
    </location>
</feature>
<reference evidence="10" key="1">
    <citation type="submission" date="2020-05" db="EMBL/GenBank/DDBJ databases">
        <title>Frigoriglobus tundricola gen. nov., sp. nov., a psychrotolerant cellulolytic planctomycete of the family Gemmataceae with two divergent copies of 16S rRNA gene.</title>
        <authorList>
            <person name="Kulichevskaya I.S."/>
            <person name="Ivanova A.A."/>
            <person name="Naumoff D.G."/>
            <person name="Beletsky A.V."/>
            <person name="Rijpstra W.I.C."/>
            <person name="Sinninghe Damste J.S."/>
            <person name="Mardanov A.V."/>
            <person name="Ravin N.V."/>
            <person name="Dedysh S.N."/>
        </authorList>
    </citation>
    <scope>NUCLEOTIDE SEQUENCE [LARGE SCALE GENOMIC DNA]</scope>
    <source>
        <strain evidence="10">PL17</strain>
    </source>
</reference>
<proteinExistence type="predicted"/>